<keyword evidence="3" id="KW-1185">Reference proteome</keyword>
<gene>
    <name evidence="2" type="ORF">NDU88_002990</name>
</gene>
<evidence type="ECO:0000313" key="3">
    <source>
        <dbReference type="Proteomes" id="UP001066276"/>
    </source>
</evidence>
<sequence length="76" mass="7830">MTGSSPRRVLKTLRGPAGPGPCLGPRTWGDPEPPCPWGPRLNVGERACCGGRACCGLLLGPEPPWATPELGAGPGW</sequence>
<dbReference type="Proteomes" id="UP001066276">
    <property type="component" value="Chromosome 2_1"/>
</dbReference>
<name>A0AAV7VEH7_PLEWA</name>
<evidence type="ECO:0000256" key="1">
    <source>
        <dbReference type="SAM" id="MobiDB-lite"/>
    </source>
</evidence>
<reference evidence="2" key="1">
    <citation type="journal article" date="2022" name="bioRxiv">
        <title>Sequencing and chromosome-scale assembly of the giantPleurodeles waltlgenome.</title>
        <authorList>
            <person name="Brown T."/>
            <person name="Elewa A."/>
            <person name="Iarovenko S."/>
            <person name="Subramanian E."/>
            <person name="Araus A.J."/>
            <person name="Petzold A."/>
            <person name="Susuki M."/>
            <person name="Suzuki K.-i.T."/>
            <person name="Hayashi T."/>
            <person name="Toyoda A."/>
            <person name="Oliveira C."/>
            <person name="Osipova E."/>
            <person name="Leigh N.D."/>
            <person name="Simon A."/>
            <person name="Yun M.H."/>
        </authorList>
    </citation>
    <scope>NUCLEOTIDE SEQUENCE</scope>
    <source>
        <strain evidence="2">20211129_DDA</strain>
        <tissue evidence="2">Liver</tissue>
    </source>
</reference>
<feature type="region of interest" description="Disordered" evidence="1">
    <location>
        <begin position="1"/>
        <end position="29"/>
    </location>
</feature>
<protein>
    <submittedName>
        <fullName evidence="2">Uncharacterized protein</fullName>
    </submittedName>
</protein>
<dbReference type="EMBL" id="JANPWB010000003">
    <property type="protein sequence ID" value="KAJ1199152.1"/>
    <property type="molecule type" value="Genomic_DNA"/>
</dbReference>
<dbReference type="AlphaFoldDB" id="A0AAV7VEH7"/>
<organism evidence="2 3">
    <name type="scientific">Pleurodeles waltl</name>
    <name type="common">Iberian ribbed newt</name>
    <dbReference type="NCBI Taxonomy" id="8319"/>
    <lineage>
        <taxon>Eukaryota</taxon>
        <taxon>Metazoa</taxon>
        <taxon>Chordata</taxon>
        <taxon>Craniata</taxon>
        <taxon>Vertebrata</taxon>
        <taxon>Euteleostomi</taxon>
        <taxon>Amphibia</taxon>
        <taxon>Batrachia</taxon>
        <taxon>Caudata</taxon>
        <taxon>Salamandroidea</taxon>
        <taxon>Salamandridae</taxon>
        <taxon>Pleurodelinae</taxon>
        <taxon>Pleurodeles</taxon>
    </lineage>
</organism>
<comment type="caution">
    <text evidence="2">The sequence shown here is derived from an EMBL/GenBank/DDBJ whole genome shotgun (WGS) entry which is preliminary data.</text>
</comment>
<accession>A0AAV7VEH7</accession>
<evidence type="ECO:0000313" key="2">
    <source>
        <dbReference type="EMBL" id="KAJ1199152.1"/>
    </source>
</evidence>
<proteinExistence type="predicted"/>